<feature type="compositionally biased region" description="Low complexity" evidence="1">
    <location>
        <begin position="716"/>
        <end position="730"/>
    </location>
</feature>
<feature type="region of interest" description="Disordered" evidence="1">
    <location>
        <begin position="709"/>
        <end position="792"/>
    </location>
</feature>
<dbReference type="EMBL" id="FCOE02000007">
    <property type="protein sequence ID" value="SAK61789.1"/>
    <property type="molecule type" value="Genomic_DNA"/>
</dbReference>
<feature type="compositionally biased region" description="Polar residues" evidence="1">
    <location>
        <begin position="669"/>
        <end position="691"/>
    </location>
</feature>
<feature type="compositionally biased region" description="Polar residues" evidence="1">
    <location>
        <begin position="554"/>
        <end position="564"/>
    </location>
</feature>
<feature type="compositionally biased region" description="Polar residues" evidence="1">
    <location>
        <begin position="233"/>
        <end position="259"/>
    </location>
</feature>
<reference evidence="2" key="1">
    <citation type="submission" date="2016-01" db="EMBL/GenBank/DDBJ databases">
        <authorList>
            <person name="Peeters C."/>
        </authorList>
    </citation>
    <scope>NUCLEOTIDE SEQUENCE [LARGE SCALE GENOMIC DNA]</scope>
    <source>
        <strain evidence="2">LMG 29323</strain>
    </source>
</reference>
<feature type="region of interest" description="Disordered" evidence="1">
    <location>
        <begin position="424"/>
        <end position="450"/>
    </location>
</feature>
<feature type="compositionally biased region" description="Polar residues" evidence="1">
    <location>
        <begin position="508"/>
        <end position="521"/>
    </location>
</feature>
<organism evidence="2 3">
    <name type="scientific">Caballeronia pedi</name>
    <dbReference type="NCBI Taxonomy" id="1777141"/>
    <lineage>
        <taxon>Bacteria</taxon>
        <taxon>Pseudomonadati</taxon>
        <taxon>Pseudomonadota</taxon>
        <taxon>Betaproteobacteria</taxon>
        <taxon>Burkholderiales</taxon>
        <taxon>Burkholderiaceae</taxon>
        <taxon>Caballeronia</taxon>
    </lineage>
</organism>
<proteinExistence type="predicted"/>
<evidence type="ECO:0000313" key="3">
    <source>
        <dbReference type="Proteomes" id="UP000054911"/>
    </source>
</evidence>
<keyword evidence="3" id="KW-1185">Reference proteome</keyword>
<feature type="compositionally biased region" description="Polar residues" evidence="1">
    <location>
        <begin position="731"/>
        <end position="753"/>
    </location>
</feature>
<evidence type="ECO:0000313" key="2">
    <source>
        <dbReference type="EMBL" id="SAK61789.1"/>
    </source>
</evidence>
<sequence length="792" mass="84194">MSVKIKPITGTEPVWGDVKPTQSQLDLINRSPTFVAQLQAANERVAAGTLQPMAINPDLPADGRYIYDKNQLEFAPDVTQQSDGSFVNLLAHEVGHVANQPSDFAFKDKYIDTANPRDPAGYHNNGMWSLLNETGGEYNGWKIGNEINGSLQAAGKPGIEPDTSSPETFDAFEAASKNRPAGLTDAQNDSRIIHAGMGASMVNDRHFTDGTYDYDGRQFSGLAPIEPGRPVSASFQSDPNTGDITSSTENWKSGDVSTQNYQDGRLQSVQTVDPSGKPLQSSSYTYNPDGSYGMTVKDGAGQTLQQSDFNADKSGVERGFNADGSQLESQFNAQNRTTRMTQYDANGRETQKDYFDPNEARNTNQVVTHPDGSRTLYSFNDLHKVGLQNDYDAQGNRTGMSAYDPDTGRMNLNVRYNADGSRVADTIDENGAGTRVSTDANGNRSPEQAMSYTPAQLQAFKGQGDTAAGVAPPQPVGANNALGGQKNYSDPATNRVTNQVVTEPDGSRTLNSYNDQNTLGSRVQFDPNGNRVSARYFDPVTEAPNKNIDYQPDGSRSVTTPDNENLSMKTQSYNAKNQMTQAQNVSPMGIQTTHYDPETGAITAQNTTDPGGGHTIESRNAQGNVGAINSYDATGKPTSSTSYDPSDGSGTLTHVTYNPDGSRAVDKATGTQHTSYTVGSDGQEQGRQTGALSPGNAATFADWKKYATQTPDEGGAQTQATQPAPAQQPQDTSASGDNSQQTAAAPTNASDQQVAAEPPAVNTDSDTQPSAPADDAAPAADAEQATSDTAGA</sequence>
<protein>
    <submittedName>
        <fullName evidence="2">Peptidase M10A and M12B, matrixin and adamalysin</fullName>
    </submittedName>
</protein>
<dbReference type="Gene3D" id="3.90.930.1">
    <property type="match status" value="2"/>
</dbReference>
<dbReference type="RefSeq" id="WP_061175187.1">
    <property type="nucleotide sequence ID" value="NZ_FCOE02000007.1"/>
</dbReference>
<feature type="compositionally biased region" description="Polar residues" evidence="1">
    <location>
        <begin position="435"/>
        <end position="450"/>
    </location>
</feature>
<feature type="region of interest" description="Disordered" evidence="1">
    <location>
        <begin position="225"/>
        <end position="259"/>
    </location>
</feature>
<dbReference type="STRING" id="1777141.AWB80_02710"/>
<comment type="caution">
    <text evidence="2">The sequence shown here is derived from an EMBL/GenBank/DDBJ whole genome shotgun (WGS) entry which is preliminary data.</text>
</comment>
<dbReference type="OrthoDB" id="8731939at2"/>
<name>A0A158AVN7_9BURK</name>
<feature type="compositionally biased region" description="Polar residues" evidence="1">
    <location>
        <begin position="486"/>
        <end position="501"/>
    </location>
</feature>
<gene>
    <name evidence="2" type="ORF">AWB80_02710</name>
</gene>
<evidence type="ECO:0000256" key="1">
    <source>
        <dbReference type="SAM" id="MobiDB-lite"/>
    </source>
</evidence>
<accession>A0A158AVN7</accession>
<dbReference type="Proteomes" id="UP000054911">
    <property type="component" value="Unassembled WGS sequence"/>
</dbReference>
<feature type="region of interest" description="Disordered" evidence="1">
    <location>
        <begin position="463"/>
        <end position="564"/>
    </location>
</feature>
<feature type="compositionally biased region" description="Low complexity" evidence="1">
    <location>
        <begin position="764"/>
        <end position="792"/>
    </location>
</feature>
<feature type="region of interest" description="Disordered" evidence="1">
    <location>
        <begin position="600"/>
        <end position="695"/>
    </location>
</feature>
<dbReference type="AlphaFoldDB" id="A0A158AVN7"/>
<feature type="compositionally biased region" description="Polar residues" evidence="1">
    <location>
        <begin position="636"/>
        <end position="656"/>
    </location>
</feature>